<evidence type="ECO:0000256" key="1">
    <source>
        <dbReference type="SAM" id="SignalP"/>
    </source>
</evidence>
<dbReference type="OrthoDB" id="6717343at2"/>
<dbReference type="InterPro" id="IPR055013">
    <property type="entry name" value="CzcI"/>
</dbReference>
<protein>
    <recommendedName>
        <fullName evidence="4">Cobalt-zinc-cadmium resistance protein</fullName>
    </recommendedName>
</protein>
<dbReference type="AlphaFoldDB" id="A0A3N7HMJ0"/>
<keyword evidence="1" id="KW-0732">Signal</keyword>
<dbReference type="Proteomes" id="UP000267464">
    <property type="component" value="Unassembled WGS sequence"/>
</dbReference>
<dbReference type="EMBL" id="QUSW01000009">
    <property type="protein sequence ID" value="RQP21851.1"/>
    <property type="molecule type" value="Genomic_DNA"/>
</dbReference>
<feature type="signal peptide" evidence="1">
    <location>
        <begin position="1"/>
        <end position="23"/>
    </location>
</feature>
<sequence>MRRWLVVLLLVVLPFQFAWTAAAAYCGHETSASVKHFGHHVHVHKAATGSVDAKHAGGTAAPDLDCPVCHLGAPALPAEFAVVDVSIPPAEFAAPDAAAPPSAIAEAPERPNWLLAV</sequence>
<evidence type="ECO:0008006" key="4">
    <source>
        <dbReference type="Google" id="ProtNLM"/>
    </source>
</evidence>
<proteinExistence type="predicted"/>
<evidence type="ECO:0000313" key="2">
    <source>
        <dbReference type="EMBL" id="RQP21851.1"/>
    </source>
</evidence>
<organism evidence="2 3">
    <name type="scientific">Piscinibacter terrae</name>
    <dbReference type="NCBI Taxonomy" id="2496871"/>
    <lineage>
        <taxon>Bacteria</taxon>
        <taxon>Pseudomonadati</taxon>
        <taxon>Pseudomonadota</taxon>
        <taxon>Betaproteobacteria</taxon>
        <taxon>Burkholderiales</taxon>
        <taxon>Sphaerotilaceae</taxon>
        <taxon>Piscinibacter</taxon>
    </lineage>
</organism>
<reference evidence="2 3" key="1">
    <citation type="submission" date="2018-08" db="EMBL/GenBank/DDBJ databases">
        <authorList>
            <person name="Khan S.A."/>
            <person name="Jeon C.O."/>
            <person name="Chun B.H."/>
            <person name="Jeong S.E."/>
        </authorList>
    </citation>
    <scope>NUCLEOTIDE SEQUENCE [LARGE SCALE GENOMIC DNA]</scope>
    <source>
        <strain evidence="2 3">S-16</strain>
    </source>
</reference>
<comment type="caution">
    <text evidence="2">The sequence shown here is derived from an EMBL/GenBank/DDBJ whole genome shotgun (WGS) entry which is preliminary data.</text>
</comment>
<dbReference type="GO" id="GO:0046686">
    <property type="term" value="P:response to cadmium ion"/>
    <property type="evidence" value="ECO:0007669"/>
    <property type="project" value="InterPro"/>
</dbReference>
<keyword evidence="3" id="KW-1185">Reference proteome</keyword>
<accession>A0A3N7HMJ0</accession>
<dbReference type="NCBIfam" id="NF045614">
    <property type="entry name" value="efflu_CzcI_Cupr"/>
    <property type="match status" value="1"/>
</dbReference>
<evidence type="ECO:0000313" key="3">
    <source>
        <dbReference type="Proteomes" id="UP000267464"/>
    </source>
</evidence>
<reference evidence="2 3" key="2">
    <citation type="submission" date="2018-12" db="EMBL/GenBank/DDBJ databases">
        <title>Rhizobacter gummiphilus sp. nov., a rubber-degrading bacterium isolated from the soil of a botanical garden in Japan.</title>
        <authorList>
            <person name="Shunsuke S.S."/>
        </authorList>
    </citation>
    <scope>NUCLEOTIDE SEQUENCE [LARGE SCALE GENOMIC DNA]</scope>
    <source>
        <strain evidence="2 3">S-16</strain>
    </source>
</reference>
<name>A0A3N7HMJ0_9BURK</name>
<feature type="chain" id="PRO_5018010539" description="Cobalt-zinc-cadmium resistance protein" evidence="1">
    <location>
        <begin position="24"/>
        <end position="117"/>
    </location>
</feature>
<gene>
    <name evidence="2" type="ORF">DZC73_25770</name>
</gene>
<dbReference type="RefSeq" id="WP_124543263.1">
    <property type="nucleotide sequence ID" value="NZ_QUSW01000009.1"/>
</dbReference>